<name>A0A1G9M2X8_9CORY</name>
<dbReference type="AlphaFoldDB" id="A0A1G9M2X8"/>
<proteinExistence type="predicted"/>
<protein>
    <submittedName>
        <fullName evidence="2">Uncharacterized protein</fullName>
    </submittedName>
</protein>
<dbReference type="RefSeq" id="WP_092148076.1">
    <property type="nucleotide sequence ID" value="NZ_LT629700.1"/>
</dbReference>
<sequence length="284" mass="29960">MNRPTIVAPFIAAALALSACSSGPAASPLDDARTQNQARHVAERFAPHPVVLDDPYGFETSRLFFPASETVVVTDSTPQAQLRGASIAVTAHAPLLVYAPERHGEVLGEIQRLGAHTVLTIGDVAFAPASGQVTVQRDPGGLDALHTMTSLEFDVRDIEDTADARETVAAVASLAGNPPVWLRTLEAPATKPGAQAAPFPLQSRRDADMAPVVVATPASPLPAVSNARSFGARVAVVDEPDPRQSRETLLALAGLANEPLIALGPEFGTEQELSRHIMQAEEYY</sequence>
<evidence type="ECO:0000256" key="1">
    <source>
        <dbReference type="SAM" id="SignalP"/>
    </source>
</evidence>
<feature type="signal peptide" evidence="1">
    <location>
        <begin position="1"/>
        <end position="25"/>
    </location>
</feature>
<dbReference type="Proteomes" id="UP000199350">
    <property type="component" value="Chromosome I"/>
</dbReference>
<keyword evidence="1" id="KW-0732">Signal</keyword>
<accession>A0A1G9M2X8</accession>
<reference evidence="3" key="1">
    <citation type="submission" date="2016-10" db="EMBL/GenBank/DDBJ databases">
        <authorList>
            <person name="Varghese N."/>
            <person name="Submissions S."/>
        </authorList>
    </citation>
    <scope>NUCLEOTIDE SEQUENCE [LARGE SCALE GENOMIC DNA]</scope>
    <source>
        <strain evidence="3">DSM 20632</strain>
    </source>
</reference>
<dbReference type="PROSITE" id="PS51257">
    <property type="entry name" value="PROKAR_LIPOPROTEIN"/>
    <property type="match status" value="1"/>
</dbReference>
<dbReference type="OrthoDB" id="4419104at2"/>
<feature type="chain" id="PRO_5009245255" evidence="1">
    <location>
        <begin position="26"/>
        <end position="284"/>
    </location>
</feature>
<gene>
    <name evidence="2" type="ORF">SAMN04488535_0394</name>
</gene>
<dbReference type="EMBL" id="LT629700">
    <property type="protein sequence ID" value="SDL68045.1"/>
    <property type="molecule type" value="Genomic_DNA"/>
</dbReference>
<dbReference type="STRING" id="38302.SAMN04488535_0394"/>
<keyword evidence="3" id="KW-1185">Reference proteome</keyword>
<evidence type="ECO:0000313" key="3">
    <source>
        <dbReference type="Proteomes" id="UP000199350"/>
    </source>
</evidence>
<organism evidence="2 3">
    <name type="scientific">Corynebacterium mycetoides</name>
    <dbReference type="NCBI Taxonomy" id="38302"/>
    <lineage>
        <taxon>Bacteria</taxon>
        <taxon>Bacillati</taxon>
        <taxon>Actinomycetota</taxon>
        <taxon>Actinomycetes</taxon>
        <taxon>Mycobacteriales</taxon>
        <taxon>Corynebacteriaceae</taxon>
        <taxon>Corynebacterium</taxon>
    </lineage>
</organism>
<evidence type="ECO:0000313" key="2">
    <source>
        <dbReference type="EMBL" id="SDL68045.1"/>
    </source>
</evidence>